<gene>
    <name evidence="2" type="ORF">RM844_05895</name>
</gene>
<sequence length="121" mass="13756">MPRSRPGRVRAGQRPRGPAQEDQRLRRAGLSAATRAEIAGIERRRGYLWPGATATALRHWRDFAHDPYRRLRVADDGGCGVWECCGDPFEARDFLEAVLLALSRRGRRELRALVDSLDARY</sequence>
<evidence type="ECO:0000256" key="1">
    <source>
        <dbReference type="SAM" id="MobiDB-lite"/>
    </source>
</evidence>
<dbReference type="EMBL" id="JAVREO010000003">
    <property type="protein sequence ID" value="MDT0265820.1"/>
    <property type="molecule type" value="Genomic_DNA"/>
</dbReference>
<evidence type="ECO:0000313" key="3">
    <source>
        <dbReference type="Proteomes" id="UP001183410"/>
    </source>
</evidence>
<dbReference type="Proteomes" id="UP001183410">
    <property type="component" value="Unassembled WGS sequence"/>
</dbReference>
<keyword evidence="3" id="KW-1185">Reference proteome</keyword>
<accession>A0ABU2JLH7</accession>
<protein>
    <submittedName>
        <fullName evidence="2">Uncharacterized protein</fullName>
    </submittedName>
</protein>
<comment type="caution">
    <text evidence="2">The sequence shown here is derived from an EMBL/GenBank/DDBJ whole genome shotgun (WGS) entry which is preliminary data.</text>
</comment>
<proteinExistence type="predicted"/>
<evidence type="ECO:0000313" key="2">
    <source>
        <dbReference type="EMBL" id="MDT0265820.1"/>
    </source>
</evidence>
<feature type="compositionally biased region" description="Basic residues" evidence="1">
    <location>
        <begin position="1"/>
        <end position="13"/>
    </location>
</feature>
<reference evidence="3" key="1">
    <citation type="submission" date="2023-07" db="EMBL/GenBank/DDBJ databases">
        <title>30 novel species of actinomycetes from the DSMZ collection.</title>
        <authorList>
            <person name="Nouioui I."/>
        </authorList>
    </citation>
    <scope>NUCLEOTIDE SEQUENCE [LARGE SCALE GENOMIC DNA]</scope>
    <source>
        <strain evidence="3">DSM 44915</strain>
    </source>
</reference>
<organism evidence="2 3">
    <name type="scientific">Streptomyces chisholmiae</name>
    <dbReference type="NCBI Taxonomy" id="3075540"/>
    <lineage>
        <taxon>Bacteria</taxon>
        <taxon>Bacillati</taxon>
        <taxon>Actinomycetota</taxon>
        <taxon>Actinomycetes</taxon>
        <taxon>Kitasatosporales</taxon>
        <taxon>Streptomycetaceae</taxon>
        <taxon>Streptomyces</taxon>
    </lineage>
</organism>
<dbReference type="RefSeq" id="WP_311665557.1">
    <property type="nucleotide sequence ID" value="NZ_JAVREO010000003.1"/>
</dbReference>
<name>A0ABU2JLH7_9ACTN</name>
<feature type="region of interest" description="Disordered" evidence="1">
    <location>
        <begin position="1"/>
        <end position="28"/>
    </location>
</feature>